<evidence type="ECO:0000256" key="5">
    <source>
        <dbReference type="ARBA" id="ARBA00023163"/>
    </source>
</evidence>
<evidence type="ECO:0000256" key="1">
    <source>
        <dbReference type="ARBA" id="ARBA00010641"/>
    </source>
</evidence>
<dbReference type="STRING" id="1524460.IX84_28210"/>
<keyword evidence="9" id="KW-1185">Reference proteome</keyword>
<dbReference type="CDD" id="cd06171">
    <property type="entry name" value="Sigma70_r4"/>
    <property type="match status" value="1"/>
</dbReference>
<dbReference type="GO" id="GO:0003677">
    <property type="term" value="F:DNA binding"/>
    <property type="evidence" value="ECO:0007669"/>
    <property type="project" value="UniProtKB-KW"/>
</dbReference>
<dbReference type="Pfam" id="PF08281">
    <property type="entry name" value="Sigma70_r4_2"/>
    <property type="match status" value="1"/>
</dbReference>
<dbReference type="PANTHER" id="PTHR43133">
    <property type="entry name" value="RNA POLYMERASE ECF-TYPE SIGMA FACTO"/>
    <property type="match status" value="1"/>
</dbReference>
<dbReference type="Gene3D" id="1.10.10.10">
    <property type="entry name" value="Winged helix-like DNA-binding domain superfamily/Winged helix DNA-binding domain"/>
    <property type="match status" value="1"/>
</dbReference>
<dbReference type="InterPro" id="IPR013325">
    <property type="entry name" value="RNA_pol_sigma_r2"/>
</dbReference>
<evidence type="ECO:0008006" key="10">
    <source>
        <dbReference type="Google" id="ProtNLM"/>
    </source>
</evidence>
<evidence type="ECO:0000256" key="3">
    <source>
        <dbReference type="ARBA" id="ARBA00023082"/>
    </source>
</evidence>
<keyword evidence="2" id="KW-0805">Transcription regulation</keyword>
<evidence type="ECO:0000256" key="2">
    <source>
        <dbReference type="ARBA" id="ARBA00023015"/>
    </source>
</evidence>
<evidence type="ECO:0000259" key="6">
    <source>
        <dbReference type="Pfam" id="PF04542"/>
    </source>
</evidence>
<name>A0A098RZV4_9BACT</name>
<dbReference type="Gene3D" id="1.10.1740.10">
    <property type="match status" value="1"/>
</dbReference>
<dbReference type="RefSeq" id="WP_044228544.1">
    <property type="nucleotide sequence ID" value="NZ_JBKAGJ010000004.1"/>
</dbReference>
<dbReference type="EMBL" id="JPOS01000090">
    <property type="protein sequence ID" value="KGE85381.1"/>
    <property type="molecule type" value="Genomic_DNA"/>
</dbReference>
<keyword evidence="5" id="KW-0804">Transcription</keyword>
<dbReference type="SUPFAM" id="SSF88946">
    <property type="entry name" value="Sigma2 domain of RNA polymerase sigma factors"/>
    <property type="match status" value="1"/>
</dbReference>
<dbReference type="OrthoDB" id="795989at2"/>
<dbReference type="InterPro" id="IPR014284">
    <property type="entry name" value="RNA_pol_sigma-70_dom"/>
</dbReference>
<organism evidence="8 9">
    <name type="scientific">Phaeodactylibacter xiamenensis</name>
    <dbReference type="NCBI Taxonomy" id="1524460"/>
    <lineage>
        <taxon>Bacteria</taxon>
        <taxon>Pseudomonadati</taxon>
        <taxon>Bacteroidota</taxon>
        <taxon>Saprospiria</taxon>
        <taxon>Saprospirales</taxon>
        <taxon>Haliscomenobacteraceae</taxon>
        <taxon>Phaeodactylibacter</taxon>
    </lineage>
</organism>
<dbReference type="Proteomes" id="UP000029736">
    <property type="component" value="Unassembled WGS sequence"/>
</dbReference>
<dbReference type="InterPro" id="IPR013324">
    <property type="entry name" value="RNA_pol_sigma_r3/r4-like"/>
</dbReference>
<dbReference type="PANTHER" id="PTHR43133:SF8">
    <property type="entry name" value="RNA POLYMERASE SIGMA FACTOR HI_1459-RELATED"/>
    <property type="match status" value="1"/>
</dbReference>
<evidence type="ECO:0000313" key="8">
    <source>
        <dbReference type="EMBL" id="KGE85381.1"/>
    </source>
</evidence>
<protein>
    <recommendedName>
        <fullName evidence="10">RNA polymerase subunit sigma-24</fullName>
    </recommendedName>
</protein>
<feature type="domain" description="RNA polymerase sigma-70 region 2" evidence="6">
    <location>
        <begin position="15"/>
        <end position="72"/>
    </location>
</feature>
<keyword evidence="3" id="KW-0731">Sigma factor</keyword>
<accession>A0A098RZV4</accession>
<dbReference type="InterPro" id="IPR036388">
    <property type="entry name" value="WH-like_DNA-bd_sf"/>
</dbReference>
<evidence type="ECO:0000256" key="4">
    <source>
        <dbReference type="ARBA" id="ARBA00023125"/>
    </source>
</evidence>
<dbReference type="AlphaFoldDB" id="A0A098RZV4"/>
<sequence length="168" mass="19675">MNLETFKSDILPIKNKLYRVALRITGNPQEAEDVVQETLIKVWEQRQELSTVRNIEAWCMQLTKNRSIDKRRLRFNQNEGLDGAYRLSSSAHTPDQQAELSDSYLQIQKLMQELPDNQRMAMQLRDVDGFTYQEISDTLEMPLAQVKTNIFRARKSIRNKLTALWTTN</sequence>
<gene>
    <name evidence="8" type="ORF">IX84_28210</name>
</gene>
<evidence type="ECO:0000313" key="9">
    <source>
        <dbReference type="Proteomes" id="UP000029736"/>
    </source>
</evidence>
<keyword evidence="4" id="KW-0238">DNA-binding</keyword>
<dbReference type="Pfam" id="PF04542">
    <property type="entry name" value="Sigma70_r2"/>
    <property type="match status" value="1"/>
</dbReference>
<dbReference type="GO" id="GO:0006352">
    <property type="term" value="P:DNA-templated transcription initiation"/>
    <property type="evidence" value="ECO:0007669"/>
    <property type="project" value="InterPro"/>
</dbReference>
<proteinExistence type="inferred from homology"/>
<feature type="domain" description="RNA polymerase sigma factor 70 region 4 type 2" evidence="7">
    <location>
        <begin position="105"/>
        <end position="156"/>
    </location>
</feature>
<dbReference type="InterPro" id="IPR039425">
    <property type="entry name" value="RNA_pol_sigma-70-like"/>
</dbReference>
<comment type="caution">
    <text evidence="8">The sequence shown here is derived from an EMBL/GenBank/DDBJ whole genome shotgun (WGS) entry which is preliminary data.</text>
</comment>
<dbReference type="InterPro" id="IPR007627">
    <property type="entry name" value="RNA_pol_sigma70_r2"/>
</dbReference>
<dbReference type="InterPro" id="IPR013249">
    <property type="entry name" value="RNA_pol_sigma70_r4_t2"/>
</dbReference>
<dbReference type="NCBIfam" id="TIGR02937">
    <property type="entry name" value="sigma70-ECF"/>
    <property type="match status" value="1"/>
</dbReference>
<reference evidence="8 9" key="1">
    <citation type="journal article" date="2014" name="Int. J. Syst. Evol. Microbiol.">
        <title>Phaeodactylibacter xiamenensis gen. nov., sp. nov., a member of the family Saprospiraceae isolated from the marine alga Phaeodactylum tricornutum.</title>
        <authorList>
            <person name="Chen Z.Jr."/>
            <person name="Lei X."/>
            <person name="Lai Q."/>
            <person name="Li Y."/>
            <person name="Zhang B."/>
            <person name="Zhang J."/>
            <person name="Zhang H."/>
            <person name="Yang L."/>
            <person name="Zheng W."/>
            <person name="Tian Y."/>
            <person name="Yu Z."/>
            <person name="Xu H.Jr."/>
            <person name="Zheng T."/>
        </authorList>
    </citation>
    <scope>NUCLEOTIDE SEQUENCE [LARGE SCALE GENOMIC DNA]</scope>
    <source>
        <strain evidence="8 9">KD52</strain>
    </source>
</reference>
<comment type="similarity">
    <text evidence="1">Belongs to the sigma-70 factor family. ECF subfamily.</text>
</comment>
<dbReference type="SUPFAM" id="SSF88659">
    <property type="entry name" value="Sigma3 and sigma4 domains of RNA polymerase sigma factors"/>
    <property type="match status" value="1"/>
</dbReference>
<dbReference type="GO" id="GO:0016987">
    <property type="term" value="F:sigma factor activity"/>
    <property type="evidence" value="ECO:0007669"/>
    <property type="project" value="UniProtKB-KW"/>
</dbReference>
<evidence type="ECO:0000259" key="7">
    <source>
        <dbReference type="Pfam" id="PF08281"/>
    </source>
</evidence>